<protein>
    <submittedName>
        <fullName evidence="2">Uncharacterized protein</fullName>
    </submittedName>
</protein>
<dbReference type="AlphaFoldDB" id="A0AAD8WG24"/>
<feature type="compositionally biased region" description="Basic residues" evidence="1">
    <location>
        <begin position="140"/>
        <end position="150"/>
    </location>
</feature>
<dbReference type="EMBL" id="JAUUTY010000003">
    <property type="protein sequence ID" value="KAK1660461.1"/>
    <property type="molecule type" value="Genomic_DNA"/>
</dbReference>
<dbReference type="PANTHER" id="PTHR45862">
    <property type="entry name" value="PROTEIN SGT1 HOMOLOG"/>
    <property type="match status" value="1"/>
</dbReference>
<dbReference type="InterPro" id="IPR011990">
    <property type="entry name" value="TPR-like_helical_dom_sf"/>
</dbReference>
<evidence type="ECO:0000313" key="3">
    <source>
        <dbReference type="Proteomes" id="UP001231189"/>
    </source>
</evidence>
<evidence type="ECO:0000256" key="1">
    <source>
        <dbReference type="SAM" id="MobiDB-lite"/>
    </source>
</evidence>
<name>A0AAD8WG24_LOLMU</name>
<reference evidence="2" key="1">
    <citation type="submission" date="2023-07" db="EMBL/GenBank/DDBJ databases">
        <title>A chromosome-level genome assembly of Lolium multiflorum.</title>
        <authorList>
            <person name="Chen Y."/>
            <person name="Copetti D."/>
            <person name="Kolliker R."/>
            <person name="Studer B."/>
        </authorList>
    </citation>
    <scope>NUCLEOTIDE SEQUENCE</scope>
    <source>
        <strain evidence="2">02402/16</strain>
        <tissue evidence="2">Leaf</tissue>
    </source>
</reference>
<accession>A0AAD8WG24</accession>
<sequence length="150" mass="15942">MDAEYLSKGDASDAVFLFTQAIHDGPPTAALYAERARAFIGTGDLVSAAADAFRAVELDPTMPRAYLRTARACIGLKRYGDARAAVLAGTVLAPGDMRFAELMEELDGKKRMTSSSQAGAEGATYDSGKLIDDMHGVPRPAHRRASSSVF</sequence>
<comment type="caution">
    <text evidence="2">The sequence shown here is derived from an EMBL/GenBank/DDBJ whole genome shotgun (WGS) entry which is preliminary data.</text>
</comment>
<proteinExistence type="predicted"/>
<dbReference type="SUPFAM" id="SSF48452">
    <property type="entry name" value="TPR-like"/>
    <property type="match status" value="1"/>
</dbReference>
<dbReference type="InterPro" id="IPR044563">
    <property type="entry name" value="Sgt1-like"/>
</dbReference>
<evidence type="ECO:0000313" key="2">
    <source>
        <dbReference type="EMBL" id="KAK1660461.1"/>
    </source>
</evidence>
<keyword evidence="3" id="KW-1185">Reference proteome</keyword>
<dbReference type="Gene3D" id="1.25.40.10">
    <property type="entry name" value="Tetratricopeptide repeat domain"/>
    <property type="match status" value="1"/>
</dbReference>
<organism evidence="2 3">
    <name type="scientific">Lolium multiflorum</name>
    <name type="common">Italian ryegrass</name>
    <name type="synonym">Lolium perenne subsp. multiflorum</name>
    <dbReference type="NCBI Taxonomy" id="4521"/>
    <lineage>
        <taxon>Eukaryota</taxon>
        <taxon>Viridiplantae</taxon>
        <taxon>Streptophyta</taxon>
        <taxon>Embryophyta</taxon>
        <taxon>Tracheophyta</taxon>
        <taxon>Spermatophyta</taxon>
        <taxon>Magnoliopsida</taxon>
        <taxon>Liliopsida</taxon>
        <taxon>Poales</taxon>
        <taxon>Poaceae</taxon>
        <taxon>BOP clade</taxon>
        <taxon>Pooideae</taxon>
        <taxon>Poodae</taxon>
        <taxon>Poeae</taxon>
        <taxon>Poeae Chloroplast Group 2 (Poeae type)</taxon>
        <taxon>Loliodinae</taxon>
        <taxon>Loliinae</taxon>
        <taxon>Lolium</taxon>
    </lineage>
</organism>
<gene>
    <name evidence="2" type="ORF">QYE76_048620</name>
</gene>
<dbReference type="Proteomes" id="UP001231189">
    <property type="component" value="Unassembled WGS sequence"/>
</dbReference>
<feature type="region of interest" description="Disordered" evidence="1">
    <location>
        <begin position="110"/>
        <end position="150"/>
    </location>
</feature>
<dbReference type="GO" id="GO:0051087">
    <property type="term" value="F:protein-folding chaperone binding"/>
    <property type="evidence" value="ECO:0007669"/>
    <property type="project" value="InterPro"/>
</dbReference>